<dbReference type="InterPro" id="IPR001279">
    <property type="entry name" value="Metallo-B-lactamas"/>
</dbReference>
<evidence type="ECO:0000259" key="2">
    <source>
        <dbReference type="Pfam" id="PF12706"/>
    </source>
</evidence>
<organism evidence="3 4">
    <name type="scientific">Streptosporangium subroseum</name>
    <dbReference type="NCBI Taxonomy" id="106412"/>
    <lineage>
        <taxon>Bacteria</taxon>
        <taxon>Bacillati</taxon>
        <taxon>Actinomycetota</taxon>
        <taxon>Actinomycetes</taxon>
        <taxon>Streptosporangiales</taxon>
        <taxon>Streptosporangiaceae</taxon>
        <taxon>Streptosporangium</taxon>
    </lineage>
</organism>
<dbReference type="Pfam" id="PF12706">
    <property type="entry name" value="Lactamase_B_2"/>
    <property type="match status" value="1"/>
</dbReference>
<gene>
    <name evidence="3" type="ORF">SAMN05216276_107812</name>
</gene>
<evidence type="ECO:0000313" key="4">
    <source>
        <dbReference type="Proteomes" id="UP000198282"/>
    </source>
</evidence>
<dbReference type="Proteomes" id="UP000198282">
    <property type="component" value="Unassembled WGS sequence"/>
</dbReference>
<proteinExistence type="predicted"/>
<reference evidence="3 4" key="1">
    <citation type="submission" date="2017-06" db="EMBL/GenBank/DDBJ databases">
        <authorList>
            <person name="Kim H.J."/>
            <person name="Triplett B.A."/>
        </authorList>
    </citation>
    <scope>NUCLEOTIDE SEQUENCE [LARGE SCALE GENOMIC DNA]</scope>
    <source>
        <strain evidence="3 4">CGMCC 4.2132</strain>
    </source>
</reference>
<name>A0A239P058_9ACTN</name>
<keyword evidence="4" id="KW-1185">Reference proteome</keyword>
<feature type="domain" description="Metallo-beta-lactamase" evidence="2">
    <location>
        <begin position="100"/>
        <end position="305"/>
    </location>
</feature>
<dbReference type="EMBL" id="FZOD01000078">
    <property type="protein sequence ID" value="SNT60527.1"/>
    <property type="molecule type" value="Genomic_DNA"/>
</dbReference>
<dbReference type="AlphaFoldDB" id="A0A239P058"/>
<evidence type="ECO:0000313" key="3">
    <source>
        <dbReference type="EMBL" id="SNT60527.1"/>
    </source>
</evidence>
<evidence type="ECO:0000256" key="1">
    <source>
        <dbReference type="ARBA" id="ARBA00022801"/>
    </source>
</evidence>
<dbReference type="PANTHER" id="PTHR43546:SF9">
    <property type="entry name" value="L-ASCORBATE-6-PHOSPHATE LACTONASE ULAG-RELATED"/>
    <property type="match status" value="1"/>
</dbReference>
<dbReference type="GO" id="GO:0016787">
    <property type="term" value="F:hydrolase activity"/>
    <property type="evidence" value="ECO:0007669"/>
    <property type="project" value="UniProtKB-KW"/>
</dbReference>
<keyword evidence="1" id="KW-0378">Hydrolase</keyword>
<dbReference type="InterPro" id="IPR050114">
    <property type="entry name" value="UPF0173_UPF0282_UlaG_hydrolase"/>
</dbReference>
<dbReference type="PANTHER" id="PTHR43546">
    <property type="entry name" value="UPF0173 METAL-DEPENDENT HYDROLASE MJ1163-RELATED"/>
    <property type="match status" value="1"/>
</dbReference>
<accession>A0A239P058</accession>
<protein>
    <submittedName>
        <fullName evidence="3">Phosphoribosyl 1,2-cyclic phosphodiesterase</fullName>
    </submittedName>
</protein>
<dbReference type="Gene3D" id="3.60.15.10">
    <property type="entry name" value="Ribonuclease Z/Hydroxyacylglutathione hydrolase-like"/>
    <property type="match status" value="1"/>
</dbReference>
<dbReference type="InterPro" id="IPR036866">
    <property type="entry name" value="RibonucZ/Hydroxyglut_hydro"/>
</dbReference>
<dbReference type="SUPFAM" id="SSF56281">
    <property type="entry name" value="Metallo-hydrolase/oxidoreductase"/>
    <property type="match status" value="1"/>
</dbReference>
<sequence>MSPRSTARPVGNTRRVHHDDTTADLARQLDAASDEELLAILAEADAADEAMHASPPRLGSALPVAPGAVEITLLGGLGCRYGMLAGGAGGLLVRTAHTCVVIDPGPAALDWLVRLAQAGHFDFAALDAVLVSHFHPDHYVDVIPCLEGAISARTRPGRPLLAGNTTVMQRFAAFSPYHLRQVDAVTLTHPAGDGDGEPTTKIGDLVVHATPTLHVEEAGRNRTPIGFALDTPGGGIWHTSDTNLYDGLTDAVTAILPDVTLVIAHADATNVNAPPERAALCHLQTRDVLTITEALRPGHVLIQHYDAAYSSQRYRIAQATWLQRRLDAAALPTRILAGAGGLQLTLAEAALSHHTIPLA</sequence>